<evidence type="ECO:0000313" key="4">
    <source>
        <dbReference type="Proteomes" id="UP001320119"/>
    </source>
</evidence>
<evidence type="ECO:0000256" key="2">
    <source>
        <dbReference type="PIRNR" id="PIRNR006221"/>
    </source>
</evidence>
<protein>
    <recommendedName>
        <fullName evidence="5">Fructosamine kinase family protein</fullName>
    </recommendedName>
</protein>
<gene>
    <name evidence="3" type="ORF">MARGE09_P0310</name>
</gene>
<name>A0AAN1WEH4_9GAMM</name>
<dbReference type="PANTHER" id="PTHR12149:SF8">
    <property type="entry name" value="PROTEIN-RIBULOSAMINE 3-KINASE"/>
    <property type="match status" value="1"/>
</dbReference>
<dbReference type="InterPro" id="IPR016477">
    <property type="entry name" value="Fructo-/Ketosamine-3-kinase"/>
</dbReference>
<dbReference type="PIRSF" id="PIRSF006221">
    <property type="entry name" value="Ketosamine-3-kinase"/>
    <property type="match status" value="1"/>
</dbReference>
<accession>A0AAN1WEH4</accession>
<keyword evidence="2" id="KW-0808">Transferase</keyword>
<dbReference type="Pfam" id="PF03881">
    <property type="entry name" value="Fructosamin_kin"/>
    <property type="match status" value="1"/>
</dbReference>
<proteinExistence type="inferred from homology"/>
<dbReference type="EMBL" id="AP023086">
    <property type="protein sequence ID" value="BCD96111.1"/>
    <property type="molecule type" value="Genomic_DNA"/>
</dbReference>
<keyword evidence="4" id="KW-1185">Reference proteome</keyword>
<organism evidence="3 4">
    <name type="scientific">Marinagarivorans cellulosilyticus</name>
    <dbReference type="NCBI Taxonomy" id="2721545"/>
    <lineage>
        <taxon>Bacteria</taxon>
        <taxon>Pseudomonadati</taxon>
        <taxon>Pseudomonadota</taxon>
        <taxon>Gammaproteobacteria</taxon>
        <taxon>Cellvibrionales</taxon>
        <taxon>Cellvibrionaceae</taxon>
        <taxon>Marinagarivorans</taxon>
    </lineage>
</organism>
<reference evidence="3 4" key="1">
    <citation type="journal article" date="2022" name="IScience">
        <title>An ultrasensitive nanofiber-based assay for enzymatic hydrolysis and deep-sea microbial degradation of cellulose.</title>
        <authorList>
            <person name="Tsudome M."/>
            <person name="Tachioka M."/>
            <person name="Miyazaki M."/>
            <person name="Uchimura K."/>
            <person name="Tsuda M."/>
            <person name="Takaki Y."/>
            <person name="Deguchi S."/>
        </authorList>
    </citation>
    <scope>NUCLEOTIDE SEQUENCE [LARGE SCALE GENOMIC DNA]</scope>
    <source>
        <strain evidence="3 4">GE09</strain>
    </source>
</reference>
<sequence length="315" mass="35190">MAQVNHDMPFFTQLLQQVFTRPVKIVHAAPVGGGDIHHCYQIVLADNSHFFIKCNHARYANLLEQEHYALAALQQACAIKVPEVLGTGECEGYCYLVLEWLELSTSGDETALGRQLAQMHQHSSDRFGWAADNFIGHNVQHNTWCESWATFWREQRLLPQLAMALQSSHGHVLSKYVDDFIAASDALLDHHNPAPALLHGDLWGGNKAYLASGEPVIFDPASYYGDPETDIAFTRLFGGFGADFYNSYNHARSLLAGASTKDAIAASQALSLPEQVVQRQVLYNIYHQLNHFNLFGEGYLSDCEHAILSVIKFTR</sequence>
<dbReference type="Gene3D" id="3.90.1200.10">
    <property type="match status" value="1"/>
</dbReference>
<dbReference type="InterPro" id="IPR011009">
    <property type="entry name" value="Kinase-like_dom_sf"/>
</dbReference>
<evidence type="ECO:0000256" key="1">
    <source>
        <dbReference type="ARBA" id="ARBA00009460"/>
    </source>
</evidence>
<dbReference type="Proteomes" id="UP001320119">
    <property type="component" value="Chromosome"/>
</dbReference>
<dbReference type="PANTHER" id="PTHR12149">
    <property type="entry name" value="FRUCTOSAMINE 3 KINASE-RELATED PROTEIN"/>
    <property type="match status" value="1"/>
</dbReference>
<dbReference type="RefSeq" id="WP_236985620.1">
    <property type="nucleotide sequence ID" value="NZ_AP023086.1"/>
</dbReference>
<comment type="similarity">
    <text evidence="1 2">Belongs to the fructosamine kinase family.</text>
</comment>
<dbReference type="AlphaFoldDB" id="A0AAN1WEH4"/>
<dbReference type="KEGG" id="marq:MARGE09_P0310"/>
<dbReference type="Gene3D" id="3.30.200.20">
    <property type="entry name" value="Phosphorylase Kinase, domain 1"/>
    <property type="match status" value="1"/>
</dbReference>
<evidence type="ECO:0000313" key="3">
    <source>
        <dbReference type="EMBL" id="BCD96111.1"/>
    </source>
</evidence>
<evidence type="ECO:0008006" key="5">
    <source>
        <dbReference type="Google" id="ProtNLM"/>
    </source>
</evidence>
<dbReference type="GO" id="GO:0016301">
    <property type="term" value="F:kinase activity"/>
    <property type="evidence" value="ECO:0007669"/>
    <property type="project" value="UniProtKB-UniRule"/>
</dbReference>
<dbReference type="SUPFAM" id="SSF56112">
    <property type="entry name" value="Protein kinase-like (PK-like)"/>
    <property type="match status" value="1"/>
</dbReference>
<keyword evidence="2" id="KW-0418">Kinase</keyword>